<dbReference type="Proteomes" id="UP000579945">
    <property type="component" value="Unassembled WGS sequence"/>
</dbReference>
<gene>
    <name evidence="2" type="ORF">FHR33_002689</name>
</gene>
<accession>A0A7W5V7E3</accession>
<dbReference type="AlphaFoldDB" id="A0A7W5V7E3"/>
<feature type="region of interest" description="Disordered" evidence="1">
    <location>
        <begin position="1"/>
        <end position="37"/>
    </location>
</feature>
<evidence type="ECO:0000256" key="1">
    <source>
        <dbReference type="SAM" id="MobiDB-lite"/>
    </source>
</evidence>
<reference evidence="2 3" key="1">
    <citation type="submission" date="2020-08" db="EMBL/GenBank/DDBJ databases">
        <title>Sequencing the genomes of 1000 actinobacteria strains.</title>
        <authorList>
            <person name="Klenk H.-P."/>
        </authorList>
    </citation>
    <scope>NUCLEOTIDE SEQUENCE [LARGE SCALE GENOMIC DNA]</scope>
    <source>
        <strain evidence="2 3">DSM 44320</strain>
    </source>
</reference>
<evidence type="ECO:0000313" key="2">
    <source>
        <dbReference type="EMBL" id="MBB3726829.1"/>
    </source>
</evidence>
<dbReference type="GeneID" id="95389169"/>
<name>A0A7W5V7E3_9ACTN</name>
<comment type="caution">
    <text evidence="2">The sequence shown here is derived from an EMBL/GenBank/DDBJ whole genome shotgun (WGS) entry which is preliminary data.</text>
</comment>
<protein>
    <submittedName>
        <fullName evidence="2">Uncharacterized protein</fullName>
    </submittedName>
</protein>
<sequence>MRAPSWRTGTQTLGSRPSAGAPGVRSGSVASRMPAACRNPRTSGVVWRRRIESRLMSSIAPSCSE</sequence>
<dbReference type="RefSeq" id="WP_183646608.1">
    <property type="nucleotide sequence ID" value="NZ_JACIBV010000001.1"/>
</dbReference>
<organism evidence="2 3">
    <name type="scientific">Nonomuraea dietziae</name>
    <dbReference type="NCBI Taxonomy" id="65515"/>
    <lineage>
        <taxon>Bacteria</taxon>
        <taxon>Bacillati</taxon>
        <taxon>Actinomycetota</taxon>
        <taxon>Actinomycetes</taxon>
        <taxon>Streptosporangiales</taxon>
        <taxon>Streptosporangiaceae</taxon>
        <taxon>Nonomuraea</taxon>
    </lineage>
</organism>
<evidence type="ECO:0000313" key="3">
    <source>
        <dbReference type="Proteomes" id="UP000579945"/>
    </source>
</evidence>
<proteinExistence type="predicted"/>
<dbReference type="EMBL" id="JACIBV010000001">
    <property type="protein sequence ID" value="MBB3726829.1"/>
    <property type="molecule type" value="Genomic_DNA"/>
</dbReference>
<keyword evidence="3" id="KW-1185">Reference proteome</keyword>